<sequence>MRNVHNSKRSLCEMGHPRTKQPREYVRFLLISALSNRFYFDQERLRTFDWPAGCVMCIIEVSIHSISYIVKKTHQTR</sequence>
<dbReference type="Proteomes" id="UP000682892">
    <property type="component" value="Unassembled WGS sequence"/>
</dbReference>
<gene>
    <name evidence="1" type="ORF">AaeL_AAEL016996</name>
</gene>
<reference evidence="1" key="3">
    <citation type="submission" date="2012-09" db="EMBL/GenBank/DDBJ databases">
        <authorList>
            <consortium name="VectorBase"/>
        </authorList>
    </citation>
    <scope>NUCLEOTIDE SEQUENCE</scope>
    <source>
        <strain evidence="1">Liverpool</strain>
    </source>
</reference>
<dbReference type="PaxDb" id="7159-AAEL016996-PA"/>
<dbReference type="HOGENOM" id="CLU_2640081_0_0_1"/>
<dbReference type="AlphaFoldDB" id="J9HTC4"/>
<name>J9HTC4_AEDAE</name>
<organism evidence="1 2">
    <name type="scientific">Aedes aegypti</name>
    <name type="common">Yellowfever mosquito</name>
    <name type="synonym">Culex aegypti</name>
    <dbReference type="NCBI Taxonomy" id="7159"/>
    <lineage>
        <taxon>Eukaryota</taxon>
        <taxon>Metazoa</taxon>
        <taxon>Ecdysozoa</taxon>
        <taxon>Arthropoda</taxon>
        <taxon>Hexapoda</taxon>
        <taxon>Insecta</taxon>
        <taxon>Pterygota</taxon>
        <taxon>Neoptera</taxon>
        <taxon>Endopterygota</taxon>
        <taxon>Diptera</taxon>
        <taxon>Nematocera</taxon>
        <taxon>Culicoidea</taxon>
        <taxon>Culicidae</taxon>
        <taxon>Culicinae</taxon>
        <taxon>Aedini</taxon>
        <taxon>Aedes</taxon>
        <taxon>Stegomyia</taxon>
    </lineage>
</organism>
<reference evidence="1" key="2">
    <citation type="journal article" date="2007" name="Science">
        <title>Genome sequence of Aedes aegypti, a major arbovirus vector.</title>
        <authorList>
            <person name="Nene V."/>
            <person name="Wortman J.R."/>
            <person name="Lawson D."/>
            <person name="Haas B."/>
            <person name="Kodira C."/>
            <person name="Tu Z.J."/>
            <person name="Loftus B."/>
            <person name="Xi Z."/>
            <person name="Megy K."/>
            <person name="Grabherr M."/>
            <person name="Ren Q."/>
            <person name="Zdobnov E.M."/>
            <person name="Lobo N.F."/>
            <person name="Campbell K.S."/>
            <person name="Brown S.E."/>
            <person name="Bonaldo M.F."/>
            <person name="Zhu J."/>
            <person name="Sinkins S.P."/>
            <person name="Hogenkamp D.G."/>
            <person name="Amedeo P."/>
            <person name="Arensburger P."/>
            <person name="Atkinson P.W."/>
            <person name="Bidwell S."/>
            <person name="Biedler J."/>
            <person name="Birney E."/>
            <person name="Bruggner R.V."/>
            <person name="Costas J."/>
            <person name="Coy M.R."/>
            <person name="Crabtree J."/>
            <person name="Crawford M."/>
            <person name="Debruyn B."/>
            <person name="Decaprio D."/>
            <person name="Eiglmeier K."/>
            <person name="Eisenstadt E."/>
            <person name="El-Dorry H."/>
            <person name="Gelbart W.M."/>
            <person name="Gomes S.L."/>
            <person name="Hammond M."/>
            <person name="Hannick L.I."/>
            <person name="Hogan J.R."/>
            <person name="Holmes M.H."/>
            <person name="Jaffe D."/>
            <person name="Johnston J.S."/>
            <person name="Kennedy R.C."/>
            <person name="Koo H."/>
            <person name="Kravitz S."/>
            <person name="Kriventseva E.V."/>
            <person name="Kulp D."/>
            <person name="Labutti K."/>
            <person name="Lee E."/>
            <person name="Li S."/>
            <person name="Lovin D.D."/>
            <person name="Mao C."/>
            <person name="Mauceli E."/>
            <person name="Menck C.F."/>
            <person name="Miller J.R."/>
            <person name="Montgomery P."/>
            <person name="Mori A."/>
            <person name="Nascimento A.L."/>
            <person name="Naveira H.F."/>
            <person name="Nusbaum C."/>
            <person name="O'leary S."/>
            <person name="Orvis J."/>
            <person name="Pertea M."/>
            <person name="Quesneville H."/>
            <person name="Reidenbach K.R."/>
            <person name="Rogers Y.H."/>
            <person name="Roth C.W."/>
            <person name="Schneider J.R."/>
            <person name="Schatz M."/>
            <person name="Shumway M."/>
            <person name="Stanke M."/>
            <person name="Stinson E.O."/>
            <person name="Tubio J.M."/>
            <person name="Vanzee J.P."/>
            <person name="Verjovski-Almeida S."/>
            <person name="Werner D."/>
            <person name="White O."/>
            <person name="Wyder S."/>
            <person name="Zeng Q."/>
            <person name="Zhao Q."/>
            <person name="Zhao Y."/>
            <person name="Hill C.A."/>
            <person name="Raikhel A.S."/>
            <person name="Soares M.B."/>
            <person name="Knudson D.L."/>
            <person name="Lee N.H."/>
            <person name="Galagan J."/>
            <person name="Salzberg S.L."/>
            <person name="Paulsen I.T."/>
            <person name="Dimopoulos G."/>
            <person name="Collins F.H."/>
            <person name="Birren B."/>
            <person name="Fraser-Liggett C.M."/>
            <person name="Severson D.W."/>
        </authorList>
    </citation>
    <scope>NUCLEOTIDE SEQUENCE [LARGE SCALE GENOMIC DNA]</scope>
    <source>
        <strain evidence="1">Liverpool</strain>
    </source>
</reference>
<evidence type="ECO:0000313" key="1">
    <source>
        <dbReference type="EMBL" id="EJY57893.1"/>
    </source>
</evidence>
<reference evidence="1" key="1">
    <citation type="submission" date="2005-10" db="EMBL/GenBank/DDBJ databases">
        <authorList>
            <person name="Loftus B.J."/>
            <person name="Nene V.M."/>
            <person name="Hannick L.I."/>
            <person name="Bidwell S."/>
            <person name="Haas B."/>
            <person name="Amedeo P."/>
            <person name="Orvis J."/>
            <person name="Wortman J.R."/>
            <person name="White O.R."/>
            <person name="Salzberg S."/>
            <person name="Shumway M."/>
            <person name="Koo H."/>
            <person name="Zhao Y."/>
            <person name="Holmes M."/>
            <person name="Miller J."/>
            <person name="Schatz M."/>
            <person name="Pop M."/>
            <person name="Pai G."/>
            <person name="Utterback T."/>
            <person name="Rogers Y.-H."/>
            <person name="Kravitz S."/>
            <person name="Fraser C.M."/>
        </authorList>
    </citation>
    <scope>NUCLEOTIDE SEQUENCE</scope>
    <source>
        <strain evidence="1">Liverpool</strain>
    </source>
</reference>
<accession>J9HTC4</accession>
<proteinExistence type="predicted"/>
<protein>
    <submittedName>
        <fullName evidence="1">AAEL016996-PA</fullName>
    </submittedName>
</protein>
<dbReference type="EMBL" id="CH477716">
    <property type="protein sequence ID" value="EJY57893.1"/>
    <property type="molecule type" value="Genomic_DNA"/>
</dbReference>
<evidence type="ECO:0000313" key="2">
    <source>
        <dbReference type="Proteomes" id="UP000682892"/>
    </source>
</evidence>